<reference evidence="2 3" key="1">
    <citation type="submission" date="2016-05" db="EMBL/GenBank/DDBJ databases">
        <title>Complete Genome and Methylome Analysis of Psychrotrophic Bacterial Isolates from Antarctic Lake Untersee.</title>
        <authorList>
            <person name="Fomenkov A."/>
            <person name="Akimov V.N."/>
            <person name="Vasilyeva L.V."/>
            <person name="Andersen D."/>
            <person name="Vincze T."/>
            <person name="Roberts R.J."/>
        </authorList>
    </citation>
    <scope>NUCLEOTIDE SEQUENCE [LARGE SCALE GENOMIC DNA]</scope>
    <source>
        <strain evidence="2 3">U14-5</strain>
        <plasmid evidence="2 3">unnamed2</plasmid>
    </source>
</reference>
<dbReference type="Gene3D" id="1.10.260.40">
    <property type="entry name" value="lambda repressor-like DNA-binding domains"/>
    <property type="match status" value="1"/>
</dbReference>
<dbReference type="GO" id="GO:0003677">
    <property type="term" value="F:DNA binding"/>
    <property type="evidence" value="ECO:0007669"/>
    <property type="project" value="UniProtKB-KW"/>
</dbReference>
<dbReference type="NCBIfam" id="TIGR02607">
    <property type="entry name" value="antidote_HigA"/>
    <property type="match status" value="1"/>
</dbReference>
<evidence type="ECO:0000313" key="2">
    <source>
        <dbReference type="EMBL" id="APT48405.1"/>
    </source>
</evidence>
<evidence type="ECO:0000313" key="3">
    <source>
        <dbReference type="Proteomes" id="UP000185426"/>
    </source>
</evidence>
<organism evidence="2 3">
    <name type="scientific">Bacillus safensis</name>
    <dbReference type="NCBI Taxonomy" id="561879"/>
    <lineage>
        <taxon>Bacteria</taxon>
        <taxon>Bacillati</taxon>
        <taxon>Bacillota</taxon>
        <taxon>Bacilli</taxon>
        <taxon>Bacillales</taxon>
        <taxon>Bacillaceae</taxon>
        <taxon>Bacillus</taxon>
    </lineage>
</organism>
<sequence length="106" mass="11649">MTEVIAAAPRPAWKPSHPGALLREEVVPALHMPVTKVAEALQVSRQTLHAILAERAGVTAPMAVRLGKLCGNGPDFWLRMQQAHDLWEAERELAEVVERIPTLTEA</sequence>
<proteinExistence type="predicted"/>
<protein>
    <submittedName>
        <fullName evidence="2">Addiction module antidote protein, HigA family</fullName>
    </submittedName>
</protein>
<dbReference type="Proteomes" id="UP000185426">
    <property type="component" value="Plasmid unnamed2"/>
</dbReference>
<dbReference type="SUPFAM" id="SSF47413">
    <property type="entry name" value="lambda repressor-like DNA-binding domains"/>
    <property type="match status" value="1"/>
</dbReference>
<gene>
    <name evidence="2" type="ORF">BSA145_21300</name>
</gene>
<keyword evidence="1" id="KW-0238">DNA-binding</keyword>
<keyword evidence="2" id="KW-0614">Plasmid</keyword>
<accession>A0A1L6ZPH7</accession>
<dbReference type="InterPro" id="IPR010982">
    <property type="entry name" value="Lambda_DNA-bd_dom_sf"/>
</dbReference>
<dbReference type="EMBL" id="CP015609">
    <property type="protein sequence ID" value="APT48405.1"/>
    <property type="molecule type" value="Genomic_DNA"/>
</dbReference>
<dbReference type="PANTHER" id="PTHR36924">
    <property type="entry name" value="ANTITOXIN HIGA-1"/>
    <property type="match status" value="1"/>
</dbReference>
<evidence type="ECO:0000256" key="1">
    <source>
        <dbReference type="ARBA" id="ARBA00023125"/>
    </source>
</evidence>
<geneLocation type="plasmid" evidence="2 3">
    <name>unnamed2</name>
</geneLocation>
<dbReference type="InterPro" id="IPR013430">
    <property type="entry name" value="Toxin_antidote_HigA"/>
</dbReference>
<dbReference type="AlphaFoldDB" id="A0A1L6ZPH7"/>
<name>A0A1L6ZPH7_BACIA</name>
<dbReference type="PANTHER" id="PTHR36924:SF1">
    <property type="entry name" value="ANTITOXIN HIGA-1"/>
    <property type="match status" value="1"/>
</dbReference>